<keyword evidence="3" id="KW-1185">Reference proteome</keyword>
<dbReference type="SMART" id="SM01120">
    <property type="entry name" value="Dak2"/>
    <property type="match status" value="1"/>
</dbReference>
<dbReference type="InterPro" id="IPR004007">
    <property type="entry name" value="DhaL_dom"/>
</dbReference>
<name>K1L8X2_9BACL</name>
<dbReference type="SMART" id="SM01121">
    <property type="entry name" value="Dak1_2"/>
    <property type="match status" value="1"/>
</dbReference>
<dbReference type="EMBL" id="AMCK01000001">
    <property type="protein sequence ID" value="EKB46918.1"/>
    <property type="molecule type" value="Genomic_DNA"/>
</dbReference>
<dbReference type="PATRIC" id="fig|1224748.3.peg.211"/>
<dbReference type="PROSITE" id="PS51480">
    <property type="entry name" value="DHAL"/>
    <property type="match status" value="1"/>
</dbReference>
<accession>K1L8X2</accession>
<dbReference type="RefSeq" id="WP_008403338.1">
    <property type="nucleotide sequence ID" value="NZ_AMCK01000001.1"/>
</dbReference>
<organism evidence="2 3">
    <name type="scientific">Solibacillus isronensis B3W22</name>
    <dbReference type="NCBI Taxonomy" id="1224748"/>
    <lineage>
        <taxon>Bacteria</taxon>
        <taxon>Bacillati</taxon>
        <taxon>Bacillota</taxon>
        <taxon>Bacilli</taxon>
        <taxon>Bacillales</taxon>
        <taxon>Caryophanaceae</taxon>
        <taxon>Solibacillus</taxon>
    </lineage>
</organism>
<proteinExistence type="predicted"/>
<dbReference type="InterPro" id="IPR036117">
    <property type="entry name" value="DhaL_dom_sf"/>
</dbReference>
<evidence type="ECO:0000313" key="2">
    <source>
        <dbReference type="EMBL" id="EKB46918.1"/>
    </source>
</evidence>
<comment type="caution">
    <text evidence="2">The sequence shown here is derived from an EMBL/GenBank/DDBJ whole genome shotgun (WGS) entry which is preliminary data.</text>
</comment>
<dbReference type="Gene3D" id="1.25.40.340">
    <property type="match status" value="1"/>
</dbReference>
<dbReference type="InterPro" id="IPR048394">
    <property type="entry name" value="FakA-like_M"/>
</dbReference>
<reference evidence="2 3" key="1">
    <citation type="journal article" date="2012" name="J. Bacteriol.">
        <title>Draft Genome Sequence of Bacillus isronensis Strain B3W22, Isolated from the Upper Atmosphere.</title>
        <authorList>
            <person name="Shivaji S."/>
            <person name="Ara S."/>
            <person name="Singh S.K."/>
            <person name="Bandi S."/>
            <person name="Singh A."/>
            <person name="Pinnaka A.K."/>
        </authorList>
    </citation>
    <scope>NUCLEOTIDE SEQUENCE [LARGE SCALE GENOMIC DNA]</scope>
    <source>
        <strain evidence="2 3">B3W22</strain>
    </source>
</reference>
<dbReference type="Pfam" id="PF13684">
    <property type="entry name" value="FakA-like_C"/>
    <property type="match status" value="1"/>
</dbReference>
<dbReference type="Pfam" id="PF21645">
    <property type="entry name" value="FakA-like_M"/>
    <property type="match status" value="1"/>
</dbReference>
<dbReference type="GO" id="GO:0004371">
    <property type="term" value="F:glycerone kinase activity"/>
    <property type="evidence" value="ECO:0007669"/>
    <property type="project" value="InterPro"/>
</dbReference>
<protein>
    <recommendedName>
        <fullName evidence="1">DhaL domain-containing protein</fullName>
    </recommendedName>
</protein>
<evidence type="ECO:0000259" key="1">
    <source>
        <dbReference type="PROSITE" id="PS51480"/>
    </source>
</evidence>
<gene>
    <name evidence="2" type="ORF">B857_00207</name>
</gene>
<dbReference type="Pfam" id="PF02734">
    <property type="entry name" value="Dak2"/>
    <property type="match status" value="1"/>
</dbReference>
<dbReference type="GO" id="GO:0006071">
    <property type="term" value="P:glycerol metabolic process"/>
    <property type="evidence" value="ECO:0007669"/>
    <property type="project" value="InterPro"/>
</dbReference>
<dbReference type="PANTHER" id="PTHR33434">
    <property type="entry name" value="DEGV DOMAIN-CONTAINING PROTEIN DR_1986-RELATED"/>
    <property type="match status" value="1"/>
</dbReference>
<dbReference type="InterPro" id="IPR050270">
    <property type="entry name" value="DegV_domain_contain"/>
</dbReference>
<dbReference type="InterPro" id="IPR019986">
    <property type="entry name" value="YloV-like"/>
</dbReference>
<feature type="domain" description="DhaL" evidence="1">
    <location>
        <begin position="7"/>
        <end position="199"/>
    </location>
</feature>
<dbReference type="InterPro" id="IPR033470">
    <property type="entry name" value="FakA-like_C"/>
</dbReference>
<dbReference type="SUPFAM" id="SSF101473">
    <property type="entry name" value="DhaL-like"/>
    <property type="match status" value="1"/>
</dbReference>
<sequence length="548" mass="59300">MKSLDGIKFAEMVQMGAHHLYQNAAYVDSLNVFPVPDGDTGTNMNLSMTSGADETEANVSAHIGKTAQALSKGLLMGARGNSGVILSQLFRGFGKAIEKEAEIDAKGLANAFQAGVDTAYKAVMKPVEGTILTVAREAAAKGVEVAETEEDMIVLMEAFIEEAKQSLNRTPDLLPVLKEVGVVDSGGQGLLFIYEGFLASMKGEPLPEKNESSLDDLISAEHHRVQDFMDTSDIEFGYCTEIMVRFEEDKAPFDEEEFRQELNPMGDSLLVISDDEIAKVHIHSETPGAVLAAGQKYGSLIKIKVDNMREQHSAIVNDAPQAPAKQQKTKVPYAIVTIAMGEGVSNLLRSIGASYVIEGGQTMNPSTEDIVKAVKEIGAERVLILPNNKNIIMAAEQAAELLEIEAAVVPTKTIPQGMAAILAYNPAESVETNKANMTQGFAHVKTGQVTFAVRDTSIDGVEIRKDDYMALAEGKIILSTPEMMDAAKKVLEGLMDEDSEIITIIYGEDATAEQAEELQNFIEENYPDAEVEIVEGKQSLYPFILSVE</sequence>
<dbReference type="PANTHER" id="PTHR33434:SF4">
    <property type="entry name" value="PHOSPHATASE PROTEIN"/>
    <property type="match status" value="1"/>
</dbReference>
<dbReference type="Proteomes" id="UP000004738">
    <property type="component" value="Unassembled WGS sequence"/>
</dbReference>
<dbReference type="AlphaFoldDB" id="K1L8X2"/>
<evidence type="ECO:0000313" key="3">
    <source>
        <dbReference type="Proteomes" id="UP000004738"/>
    </source>
</evidence>
<dbReference type="NCBIfam" id="TIGR03599">
    <property type="entry name" value="YloV"/>
    <property type="match status" value="1"/>
</dbReference>